<sequence length="162" mass="17400">MRQSVFYQILGEDFVRIAFQAAKKADPTAKLYINDYNLDDPNGAKTKSMIEHVQKWRSQGIPIDGIGSQSHIGPGGGPNNAAALKALSTAAPEVAITELDIVNAPSSDYVAVAKGCFALKNCVGITSWGVRDVDSWKSTANPLLFNANYQPKPAYNAVIFAL</sequence>
<reference evidence="10 11" key="1">
    <citation type="submission" date="2020-07" db="EMBL/GenBank/DDBJ databases">
        <title>Trichoderma asperellum IC-1 whole genome shotgun sequence.</title>
        <authorList>
            <person name="Kanamasa S."/>
            <person name="Takahashi H."/>
        </authorList>
    </citation>
    <scope>NUCLEOTIDE SEQUENCE [LARGE SCALE GENOMIC DNA]</scope>
    <source>
        <strain evidence="10 11">IC-1</strain>
    </source>
</reference>
<organism evidence="10 11">
    <name type="scientific">Trichoderma asperellum</name>
    <name type="common">Filamentous fungus</name>
    <dbReference type="NCBI Taxonomy" id="101201"/>
    <lineage>
        <taxon>Eukaryota</taxon>
        <taxon>Fungi</taxon>
        <taxon>Dikarya</taxon>
        <taxon>Ascomycota</taxon>
        <taxon>Pezizomycotina</taxon>
        <taxon>Sordariomycetes</taxon>
        <taxon>Hypocreomycetidae</taxon>
        <taxon>Hypocreales</taxon>
        <taxon>Hypocreaceae</taxon>
        <taxon>Trichoderma</taxon>
    </lineage>
</organism>
<name>A0A6V8R097_TRIAP</name>
<keyword evidence="5 8" id="KW-0326">Glycosidase</keyword>
<dbReference type="PROSITE" id="PS00591">
    <property type="entry name" value="GH10_1"/>
    <property type="match status" value="1"/>
</dbReference>
<keyword evidence="6 8" id="KW-0624">Polysaccharide degradation</keyword>
<dbReference type="SUPFAM" id="SSF51445">
    <property type="entry name" value="(Trans)glycosidases"/>
    <property type="match status" value="1"/>
</dbReference>
<dbReference type="OrthoDB" id="3055998at2759"/>
<protein>
    <recommendedName>
        <fullName evidence="8">Beta-xylanase</fullName>
        <ecNumber evidence="8">3.2.1.8</ecNumber>
    </recommendedName>
</protein>
<dbReference type="PRINTS" id="PR00134">
    <property type="entry name" value="GLHYDRLASE10"/>
</dbReference>
<dbReference type="SMART" id="SM00633">
    <property type="entry name" value="Glyco_10"/>
    <property type="match status" value="1"/>
</dbReference>
<evidence type="ECO:0000313" key="11">
    <source>
        <dbReference type="Proteomes" id="UP000517252"/>
    </source>
</evidence>
<evidence type="ECO:0000256" key="8">
    <source>
        <dbReference type="RuleBase" id="RU361174"/>
    </source>
</evidence>
<dbReference type="PANTHER" id="PTHR31490:SF76">
    <property type="entry name" value="ENDO-1,4-BETA-XYLANASE C"/>
    <property type="match status" value="1"/>
</dbReference>
<dbReference type="EC" id="3.2.1.8" evidence="8"/>
<keyword evidence="10" id="KW-0858">Xylan degradation</keyword>
<comment type="similarity">
    <text evidence="1 8">Belongs to the glycosyl hydrolase 10 (cellulase F) family.</text>
</comment>
<comment type="catalytic activity">
    <reaction evidence="8">
        <text>Endohydrolysis of (1-&gt;4)-beta-D-xylosidic linkages in xylans.</text>
        <dbReference type="EC" id="3.2.1.8"/>
    </reaction>
</comment>
<dbReference type="InterPro" id="IPR044846">
    <property type="entry name" value="GH10"/>
</dbReference>
<keyword evidence="4 8" id="KW-0119">Carbohydrate metabolism</keyword>
<gene>
    <name evidence="10" type="ORF">TASIC1_0009000900</name>
</gene>
<dbReference type="Proteomes" id="UP000517252">
    <property type="component" value="Unassembled WGS sequence"/>
</dbReference>
<dbReference type="InterPro" id="IPR001000">
    <property type="entry name" value="GH10_dom"/>
</dbReference>
<evidence type="ECO:0000256" key="5">
    <source>
        <dbReference type="ARBA" id="ARBA00023295"/>
    </source>
</evidence>
<evidence type="ECO:0000256" key="1">
    <source>
        <dbReference type="ARBA" id="ARBA00007495"/>
    </source>
</evidence>
<dbReference type="PROSITE" id="PS51760">
    <property type="entry name" value="GH10_2"/>
    <property type="match status" value="1"/>
</dbReference>
<comment type="caution">
    <text evidence="10">The sequence shown here is derived from an EMBL/GenBank/DDBJ whole genome shotgun (WGS) entry which is preliminary data.</text>
</comment>
<evidence type="ECO:0000313" key="10">
    <source>
        <dbReference type="EMBL" id="GFP57672.1"/>
    </source>
</evidence>
<dbReference type="GO" id="GO:0031176">
    <property type="term" value="F:endo-1,4-beta-xylanase activity"/>
    <property type="evidence" value="ECO:0007669"/>
    <property type="project" value="UniProtKB-EC"/>
</dbReference>
<dbReference type="Pfam" id="PF00331">
    <property type="entry name" value="Glyco_hydro_10"/>
    <property type="match status" value="1"/>
</dbReference>
<accession>A0A6V8R097</accession>
<evidence type="ECO:0000256" key="7">
    <source>
        <dbReference type="PROSITE-ProRule" id="PRU10061"/>
    </source>
</evidence>
<dbReference type="Gene3D" id="3.20.20.80">
    <property type="entry name" value="Glycosidases"/>
    <property type="match status" value="1"/>
</dbReference>
<dbReference type="AlphaFoldDB" id="A0A6V8R097"/>
<dbReference type="PANTHER" id="PTHR31490">
    <property type="entry name" value="GLYCOSYL HYDROLASE"/>
    <property type="match status" value="1"/>
</dbReference>
<keyword evidence="2" id="KW-0732">Signal</keyword>
<evidence type="ECO:0000256" key="2">
    <source>
        <dbReference type="ARBA" id="ARBA00022729"/>
    </source>
</evidence>
<feature type="domain" description="GH10" evidence="9">
    <location>
        <begin position="1"/>
        <end position="161"/>
    </location>
</feature>
<keyword evidence="3 8" id="KW-0378">Hydrolase</keyword>
<evidence type="ECO:0000256" key="6">
    <source>
        <dbReference type="ARBA" id="ARBA00023326"/>
    </source>
</evidence>
<evidence type="ECO:0000256" key="4">
    <source>
        <dbReference type="ARBA" id="ARBA00023277"/>
    </source>
</evidence>
<proteinExistence type="inferred from homology"/>
<dbReference type="EMBL" id="BLZH01000009">
    <property type="protein sequence ID" value="GFP57672.1"/>
    <property type="molecule type" value="Genomic_DNA"/>
</dbReference>
<evidence type="ECO:0000256" key="3">
    <source>
        <dbReference type="ARBA" id="ARBA00022801"/>
    </source>
</evidence>
<dbReference type="InterPro" id="IPR017853">
    <property type="entry name" value="GH"/>
</dbReference>
<dbReference type="InterPro" id="IPR031158">
    <property type="entry name" value="GH10_AS"/>
</dbReference>
<feature type="active site" description="Nucleophile" evidence="7">
    <location>
        <position position="98"/>
    </location>
</feature>
<dbReference type="GO" id="GO:0045493">
    <property type="term" value="P:xylan catabolic process"/>
    <property type="evidence" value="ECO:0007669"/>
    <property type="project" value="UniProtKB-KW"/>
</dbReference>
<evidence type="ECO:0000259" key="9">
    <source>
        <dbReference type="PROSITE" id="PS51760"/>
    </source>
</evidence>